<proteinExistence type="predicted"/>
<dbReference type="SUPFAM" id="SSF52172">
    <property type="entry name" value="CheY-like"/>
    <property type="match status" value="1"/>
</dbReference>
<dbReference type="SMART" id="SM00448">
    <property type="entry name" value="REC"/>
    <property type="match status" value="1"/>
</dbReference>
<name>A0ABS3CNP2_9ALTE</name>
<evidence type="ECO:0000256" key="1">
    <source>
        <dbReference type="PROSITE-ProRule" id="PRU00169"/>
    </source>
</evidence>
<evidence type="ECO:0000259" key="3">
    <source>
        <dbReference type="PROSITE" id="PS50110"/>
    </source>
</evidence>
<dbReference type="InterPro" id="IPR001789">
    <property type="entry name" value="Sig_transdc_resp-reg_receiver"/>
</dbReference>
<dbReference type="Proteomes" id="UP000663992">
    <property type="component" value="Unassembled WGS sequence"/>
</dbReference>
<dbReference type="CDD" id="cd17546">
    <property type="entry name" value="REC_hyHK_CKI1_RcsC-like"/>
    <property type="match status" value="1"/>
</dbReference>
<protein>
    <submittedName>
        <fullName evidence="4">Response regulator</fullName>
    </submittedName>
</protein>
<comment type="caution">
    <text evidence="4">The sequence shown here is derived from an EMBL/GenBank/DDBJ whole genome shotgun (WGS) entry which is preliminary data.</text>
</comment>
<dbReference type="PROSITE" id="PS50110">
    <property type="entry name" value="RESPONSE_REGULATORY"/>
    <property type="match status" value="1"/>
</dbReference>
<feature type="modified residue" description="4-aspartylphosphate" evidence="1">
    <location>
        <position position="323"/>
    </location>
</feature>
<dbReference type="InterPro" id="IPR011006">
    <property type="entry name" value="CheY-like_superfamily"/>
</dbReference>
<organism evidence="4 5">
    <name type="scientific">Bowmanella yangjiangensis</name>
    <dbReference type="NCBI Taxonomy" id="2811230"/>
    <lineage>
        <taxon>Bacteria</taxon>
        <taxon>Pseudomonadati</taxon>
        <taxon>Pseudomonadota</taxon>
        <taxon>Gammaproteobacteria</taxon>
        <taxon>Alteromonadales</taxon>
        <taxon>Alteromonadaceae</taxon>
        <taxon>Bowmanella</taxon>
    </lineage>
</organism>
<dbReference type="Gene3D" id="3.40.50.2300">
    <property type="match status" value="1"/>
</dbReference>
<sequence length="396" mass="44804">MTEANPPHLLLYCISPKDDELLLKVLKQSELVYEVTNSKSRLINRLKDGINKLILLATPSLESSVKLYYQCLLEVPDEELCRHAFLVACAKHEEQLAFNYFQSRVIDDYIVARPLYELHRPIALCYAQLEKLGINLHKASVALPLQVQGEGDGPLQALQEGVERKRKLRCEFESLLEQFDQAIAQADAHLAKEDVSTEDIGLLRLLLQELQQNSFRPSLIRLQHRTLHLLDALLLKLAQPEENTADPVPEQQEQEQEQDNPQQLQVNNEARASRILMVEDDNLAATMGKRLIESMGLGFDWAPSGRRALALLQTKKFDLILMDINLPDTDGLLIADQLPNMHCINSDTVVAVLTGNKQKAMVQRAVKAGAKHYLIKPLQKDTLSKLCSKYHLKAHH</sequence>
<dbReference type="PANTHER" id="PTHR43228">
    <property type="entry name" value="TWO-COMPONENT RESPONSE REGULATOR"/>
    <property type="match status" value="1"/>
</dbReference>
<dbReference type="PANTHER" id="PTHR43228:SF1">
    <property type="entry name" value="TWO-COMPONENT RESPONSE REGULATOR ARR22"/>
    <property type="match status" value="1"/>
</dbReference>
<dbReference type="EMBL" id="JAFKCS010000002">
    <property type="protein sequence ID" value="MBN7818719.1"/>
    <property type="molecule type" value="Genomic_DNA"/>
</dbReference>
<keyword evidence="1" id="KW-0597">Phosphoprotein</keyword>
<dbReference type="Pfam" id="PF00072">
    <property type="entry name" value="Response_reg"/>
    <property type="match status" value="1"/>
</dbReference>
<feature type="region of interest" description="Disordered" evidence="2">
    <location>
        <begin position="243"/>
        <end position="265"/>
    </location>
</feature>
<feature type="domain" description="Response regulatory" evidence="3">
    <location>
        <begin position="274"/>
        <end position="391"/>
    </location>
</feature>
<evidence type="ECO:0000313" key="4">
    <source>
        <dbReference type="EMBL" id="MBN7818719.1"/>
    </source>
</evidence>
<evidence type="ECO:0000313" key="5">
    <source>
        <dbReference type="Proteomes" id="UP000663992"/>
    </source>
</evidence>
<reference evidence="4 5" key="1">
    <citation type="submission" date="2021-03" db="EMBL/GenBank/DDBJ databases">
        <title>novel species isolated from a fishpond in China.</title>
        <authorList>
            <person name="Lu H."/>
            <person name="Cai Z."/>
        </authorList>
    </citation>
    <scope>NUCLEOTIDE SEQUENCE [LARGE SCALE GENOMIC DNA]</scope>
    <source>
        <strain evidence="4 5">Y57</strain>
    </source>
</reference>
<dbReference type="InterPro" id="IPR052048">
    <property type="entry name" value="ST_Response_Regulator"/>
</dbReference>
<evidence type="ECO:0000256" key="2">
    <source>
        <dbReference type="SAM" id="MobiDB-lite"/>
    </source>
</evidence>
<dbReference type="RefSeq" id="WP_206592556.1">
    <property type="nucleotide sequence ID" value="NZ_JAFKCS010000002.1"/>
</dbReference>
<keyword evidence="5" id="KW-1185">Reference proteome</keyword>
<accession>A0ABS3CNP2</accession>
<gene>
    <name evidence="4" type="ORF">J0A65_02525</name>
</gene>